<protein>
    <recommendedName>
        <fullName evidence="4">Probable 2-phosphosulfolactate phosphatase</fullName>
        <ecNumber evidence="3">3.1.3.71</ecNumber>
    </recommendedName>
</protein>
<dbReference type="EC" id="3.1.3.71" evidence="3"/>
<dbReference type="GO" id="GO:0050532">
    <property type="term" value="F:2-phosphosulfolactate phosphatase activity"/>
    <property type="evidence" value="ECO:0007669"/>
    <property type="project" value="UniProtKB-EC"/>
</dbReference>
<comment type="catalytic activity">
    <reaction evidence="7">
        <text>(2R)-O-phospho-3-sulfolactate + H2O = (2R)-3-sulfolactate + phosphate</text>
        <dbReference type="Rhea" id="RHEA:23416"/>
        <dbReference type="ChEBI" id="CHEBI:15377"/>
        <dbReference type="ChEBI" id="CHEBI:15597"/>
        <dbReference type="ChEBI" id="CHEBI:43474"/>
        <dbReference type="ChEBI" id="CHEBI:58738"/>
        <dbReference type="EC" id="3.1.3.71"/>
    </reaction>
</comment>
<comment type="similarity">
    <text evidence="2">Belongs to the ComB family.</text>
</comment>
<dbReference type="GO" id="GO:0050545">
    <property type="term" value="F:sulfopyruvate decarboxylase activity"/>
    <property type="evidence" value="ECO:0007669"/>
    <property type="project" value="TreeGrafter"/>
</dbReference>
<evidence type="ECO:0000256" key="6">
    <source>
        <dbReference type="ARBA" id="ARBA00022842"/>
    </source>
</evidence>
<evidence type="ECO:0000256" key="5">
    <source>
        <dbReference type="ARBA" id="ARBA00022801"/>
    </source>
</evidence>
<gene>
    <name evidence="8" type="ORF">DRP53_02380</name>
</gene>
<sequence length="241" mass="26416">MLKREVLPVKITTLLTPKELNPDLVDGKVVVVADILRFSTTVLTAIHNQARVILPVASPEQAVSLYESLGKKGVLLCGERGGLRIEGFHLGNSPLEYGLATVRDKTLIITTTNGTRVLLKTTGARTVQIGGFLNLSSLREEVSRADEIVLICCGQEDRFALEDLLFCGALARSLAPAEVDDATRAAIELYEKITDLTRALLATDHGRELERLGFKEDVLYSAQVDLFETTARYHEGRITRG</sequence>
<dbReference type="PANTHER" id="PTHR37311:SF1">
    <property type="entry name" value="2-PHOSPHOSULFOLACTATE PHOSPHATASE-RELATED"/>
    <property type="match status" value="1"/>
</dbReference>
<proteinExistence type="inferred from homology"/>
<evidence type="ECO:0000313" key="8">
    <source>
        <dbReference type="EMBL" id="RKX71213.1"/>
    </source>
</evidence>
<dbReference type="PANTHER" id="PTHR37311">
    <property type="entry name" value="2-PHOSPHOSULFOLACTATE PHOSPHATASE-RELATED"/>
    <property type="match status" value="1"/>
</dbReference>
<evidence type="ECO:0000313" key="9">
    <source>
        <dbReference type="Proteomes" id="UP000268469"/>
    </source>
</evidence>
<dbReference type="EMBL" id="QNBE01000014">
    <property type="protein sequence ID" value="RKX71213.1"/>
    <property type="molecule type" value="Genomic_DNA"/>
</dbReference>
<comment type="cofactor">
    <cofactor evidence="1">
        <name>Mg(2+)</name>
        <dbReference type="ChEBI" id="CHEBI:18420"/>
    </cofactor>
</comment>
<dbReference type="Gene3D" id="3.90.1560.10">
    <property type="entry name" value="ComB-like"/>
    <property type="match status" value="1"/>
</dbReference>
<dbReference type="AlphaFoldDB" id="A0A660SKG2"/>
<dbReference type="InterPro" id="IPR005238">
    <property type="entry name" value="ComB-like"/>
</dbReference>
<evidence type="ECO:0000256" key="4">
    <source>
        <dbReference type="ARBA" id="ARBA00021948"/>
    </source>
</evidence>
<dbReference type="SUPFAM" id="SSF142823">
    <property type="entry name" value="ComB-like"/>
    <property type="match status" value="1"/>
</dbReference>
<dbReference type="Proteomes" id="UP000268469">
    <property type="component" value="Unassembled WGS sequence"/>
</dbReference>
<organism evidence="8 9">
    <name type="scientific">candidate division WOR-3 bacterium</name>
    <dbReference type="NCBI Taxonomy" id="2052148"/>
    <lineage>
        <taxon>Bacteria</taxon>
        <taxon>Bacteria division WOR-3</taxon>
    </lineage>
</organism>
<dbReference type="GO" id="GO:0000287">
    <property type="term" value="F:magnesium ion binding"/>
    <property type="evidence" value="ECO:0007669"/>
    <property type="project" value="InterPro"/>
</dbReference>
<evidence type="ECO:0000256" key="1">
    <source>
        <dbReference type="ARBA" id="ARBA00001946"/>
    </source>
</evidence>
<name>A0A660SKG2_UNCW3</name>
<reference evidence="8 9" key="1">
    <citation type="submission" date="2018-06" db="EMBL/GenBank/DDBJ databases">
        <title>Extensive metabolic versatility and redundancy in microbially diverse, dynamic hydrothermal sediments.</title>
        <authorList>
            <person name="Dombrowski N."/>
            <person name="Teske A."/>
            <person name="Baker B.J."/>
        </authorList>
    </citation>
    <scope>NUCLEOTIDE SEQUENCE [LARGE SCALE GENOMIC DNA]</scope>
    <source>
        <strain evidence="8">B36_G15</strain>
    </source>
</reference>
<dbReference type="Pfam" id="PF04029">
    <property type="entry name" value="2-ph_phosp"/>
    <property type="match status" value="1"/>
</dbReference>
<comment type="caution">
    <text evidence="8">The sequence shown here is derived from an EMBL/GenBank/DDBJ whole genome shotgun (WGS) entry which is preliminary data.</text>
</comment>
<keyword evidence="6" id="KW-0460">Magnesium</keyword>
<evidence type="ECO:0000256" key="7">
    <source>
        <dbReference type="ARBA" id="ARBA00033711"/>
    </source>
</evidence>
<evidence type="ECO:0000256" key="3">
    <source>
        <dbReference type="ARBA" id="ARBA00012953"/>
    </source>
</evidence>
<evidence type="ECO:0000256" key="2">
    <source>
        <dbReference type="ARBA" id="ARBA00009997"/>
    </source>
</evidence>
<dbReference type="InterPro" id="IPR036702">
    <property type="entry name" value="ComB-like_sf"/>
</dbReference>
<keyword evidence="5" id="KW-0378">Hydrolase</keyword>
<accession>A0A660SKG2</accession>